<dbReference type="AlphaFoldDB" id="A0A0S4KVX5"/>
<dbReference type="RefSeq" id="WP_062487470.1">
    <property type="nucleotide sequence ID" value="NZ_LN885086.1"/>
</dbReference>
<protein>
    <submittedName>
        <fullName evidence="5">Ferredoxin-type protein NapG</fullName>
    </submittedName>
</protein>
<dbReference type="InterPro" id="IPR017896">
    <property type="entry name" value="4Fe4S_Fe-S-bd"/>
</dbReference>
<dbReference type="GO" id="GO:0046872">
    <property type="term" value="F:metal ion binding"/>
    <property type="evidence" value="ECO:0007669"/>
    <property type="project" value="UniProtKB-KW"/>
</dbReference>
<feature type="domain" description="4Fe-4S ferredoxin-type" evidence="4">
    <location>
        <begin position="53"/>
        <end position="82"/>
    </location>
</feature>
<gene>
    <name evidence="5" type="primary">napG</name>
    <name evidence="5" type="ORF">NITINOP_3305</name>
</gene>
<keyword evidence="6" id="KW-1185">Reference proteome</keyword>
<evidence type="ECO:0000256" key="1">
    <source>
        <dbReference type="ARBA" id="ARBA00022723"/>
    </source>
</evidence>
<name>A0A0S4KVX5_9BACT</name>
<accession>A0A0S4KVX5</accession>
<dbReference type="GO" id="GO:0051536">
    <property type="term" value="F:iron-sulfur cluster binding"/>
    <property type="evidence" value="ECO:0007669"/>
    <property type="project" value="UniProtKB-KW"/>
</dbReference>
<feature type="domain" description="4Fe-4S ferredoxin-type" evidence="4">
    <location>
        <begin position="124"/>
        <end position="156"/>
    </location>
</feature>
<dbReference type="Gene3D" id="3.30.70.20">
    <property type="match status" value="2"/>
</dbReference>
<evidence type="ECO:0000313" key="6">
    <source>
        <dbReference type="Proteomes" id="UP000066284"/>
    </source>
</evidence>
<keyword evidence="1" id="KW-0479">Metal-binding</keyword>
<dbReference type="EMBL" id="LN885086">
    <property type="protein sequence ID" value="CUQ68277.1"/>
    <property type="molecule type" value="Genomic_DNA"/>
</dbReference>
<dbReference type="PROSITE" id="PS51379">
    <property type="entry name" value="4FE4S_FER_2"/>
    <property type="match status" value="3"/>
</dbReference>
<dbReference type="SUPFAM" id="SSF54862">
    <property type="entry name" value="4Fe-4S ferredoxins"/>
    <property type="match status" value="1"/>
</dbReference>
<evidence type="ECO:0000256" key="2">
    <source>
        <dbReference type="ARBA" id="ARBA00023004"/>
    </source>
</evidence>
<keyword evidence="3" id="KW-0411">Iron-sulfur</keyword>
<dbReference type="InterPro" id="IPR017900">
    <property type="entry name" value="4Fe4S_Fe_S_CS"/>
</dbReference>
<proteinExistence type="predicted"/>
<sequence length="199" mass="21542">MTPDPSYGRRDFLKDSVRSVAKAAREFSKQVDAAPVQKAPTIRTDWLRPPGAVEEALFLELCTRCGDCIKDCPPGAIVAHERDATPILFADQAPCLLCEDFPCIASCQTGALEPVGGIHEVRMGCAVVSHSRCTAGQGCHACVSRCPTQALAMDFYLMQVAIVQDRCVGCGICEKICKTVNDHVAIRVIPHGRRTQVKS</sequence>
<dbReference type="KEGG" id="nio:NITINOP_3305"/>
<evidence type="ECO:0000313" key="5">
    <source>
        <dbReference type="EMBL" id="CUQ68277.1"/>
    </source>
</evidence>
<reference evidence="6" key="1">
    <citation type="submission" date="2015-09" db="EMBL/GenBank/DDBJ databases">
        <authorList>
            <person name="Daims H."/>
        </authorList>
    </citation>
    <scope>NUCLEOTIDE SEQUENCE [LARGE SCALE GENOMIC DNA]</scope>
</reference>
<feature type="domain" description="4Fe-4S ferredoxin-type" evidence="4">
    <location>
        <begin position="158"/>
        <end position="189"/>
    </location>
</feature>
<evidence type="ECO:0000256" key="3">
    <source>
        <dbReference type="ARBA" id="ARBA00023014"/>
    </source>
</evidence>
<dbReference type="OrthoDB" id="9810688at2"/>
<organism evidence="5 6">
    <name type="scientific">Candidatus Nitrospira inopinata</name>
    <dbReference type="NCBI Taxonomy" id="1715989"/>
    <lineage>
        <taxon>Bacteria</taxon>
        <taxon>Pseudomonadati</taxon>
        <taxon>Nitrospirota</taxon>
        <taxon>Nitrospiria</taxon>
        <taxon>Nitrospirales</taxon>
        <taxon>Nitrospiraceae</taxon>
        <taxon>Nitrospira</taxon>
    </lineage>
</organism>
<dbReference type="STRING" id="1715989.NITINOP_3305"/>
<dbReference type="Proteomes" id="UP000066284">
    <property type="component" value="Chromosome 1"/>
</dbReference>
<dbReference type="PROSITE" id="PS00198">
    <property type="entry name" value="4FE4S_FER_1"/>
    <property type="match status" value="1"/>
</dbReference>
<evidence type="ECO:0000259" key="4">
    <source>
        <dbReference type="PROSITE" id="PS51379"/>
    </source>
</evidence>
<dbReference type="Pfam" id="PF12838">
    <property type="entry name" value="Fer4_7"/>
    <property type="match status" value="2"/>
</dbReference>
<keyword evidence="2" id="KW-0408">Iron</keyword>